<dbReference type="Gene3D" id="4.10.1110.10">
    <property type="entry name" value="AN1-like Zinc finger"/>
    <property type="match status" value="1"/>
</dbReference>
<evidence type="ECO:0000256" key="9">
    <source>
        <dbReference type="ARBA" id="ARBA00023136"/>
    </source>
</evidence>
<feature type="transmembrane region" description="Helical" evidence="10">
    <location>
        <begin position="194"/>
        <end position="212"/>
    </location>
</feature>
<comment type="similarity">
    <text evidence="2">Belongs to the peptidase S54 family.</text>
</comment>
<dbReference type="GO" id="GO:0008270">
    <property type="term" value="F:zinc ion binding"/>
    <property type="evidence" value="ECO:0007669"/>
    <property type="project" value="UniProtKB-KW"/>
</dbReference>
<evidence type="ECO:0000256" key="10">
    <source>
        <dbReference type="SAM" id="Phobius"/>
    </source>
</evidence>
<keyword evidence="6 12" id="KW-0378">Hydrolase</keyword>
<proteinExistence type="inferred from homology"/>
<keyword evidence="13" id="KW-1185">Reference proteome</keyword>
<feature type="transmembrane region" description="Helical" evidence="10">
    <location>
        <begin position="251"/>
        <end position="270"/>
    </location>
</feature>
<keyword evidence="9 10" id="KW-0472">Membrane</keyword>
<dbReference type="InterPro" id="IPR035952">
    <property type="entry name" value="Rhomboid-like_sf"/>
</dbReference>
<dbReference type="InterPro" id="IPR050925">
    <property type="entry name" value="Rhomboid_protease_S54"/>
</dbReference>
<keyword evidence="12" id="KW-0645">Protease</keyword>
<feature type="transmembrane region" description="Helical" evidence="10">
    <location>
        <begin position="126"/>
        <end position="153"/>
    </location>
</feature>
<comment type="caution">
    <text evidence="12">The sequence shown here is derived from an EMBL/GenBank/DDBJ whole genome shotgun (WGS) entry which is preliminary data.</text>
</comment>
<evidence type="ECO:0000256" key="1">
    <source>
        <dbReference type="ARBA" id="ARBA00004141"/>
    </source>
</evidence>
<dbReference type="GO" id="GO:0008233">
    <property type="term" value="F:peptidase activity"/>
    <property type="evidence" value="ECO:0007669"/>
    <property type="project" value="UniProtKB-KW"/>
</dbReference>
<evidence type="ECO:0000313" key="13">
    <source>
        <dbReference type="Proteomes" id="UP001596099"/>
    </source>
</evidence>
<evidence type="ECO:0000256" key="5">
    <source>
        <dbReference type="ARBA" id="ARBA00022771"/>
    </source>
</evidence>
<dbReference type="Proteomes" id="UP001596099">
    <property type="component" value="Unassembled WGS sequence"/>
</dbReference>
<dbReference type="InterPro" id="IPR035896">
    <property type="entry name" value="AN1-like_Znf"/>
</dbReference>
<evidence type="ECO:0000256" key="7">
    <source>
        <dbReference type="ARBA" id="ARBA00022833"/>
    </source>
</evidence>
<dbReference type="EMBL" id="JBHSQH010000001">
    <property type="protein sequence ID" value="MFC5970500.1"/>
    <property type="molecule type" value="Genomic_DNA"/>
</dbReference>
<keyword evidence="4" id="KW-0479">Metal-binding</keyword>
<keyword evidence="8 10" id="KW-1133">Transmembrane helix</keyword>
<keyword evidence="3 10" id="KW-0812">Transmembrane</keyword>
<evidence type="ECO:0000256" key="4">
    <source>
        <dbReference type="ARBA" id="ARBA00022723"/>
    </source>
</evidence>
<evidence type="ECO:0000256" key="3">
    <source>
        <dbReference type="ARBA" id="ARBA00022692"/>
    </source>
</evidence>
<dbReference type="EC" id="3.4.21.105" evidence="12"/>
<dbReference type="Pfam" id="PF01428">
    <property type="entry name" value="zf-AN1"/>
    <property type="match status" value="1"/>
</dbReference>
<keyword evidence="5" id="KW-0863">Zinc-finger</keyword>
<dbReference type="SUPFAM" id="SSF118310">
    <property type="entry name" value="AN1-like Zinc finger"/>
    <property type="match status" value="1"/>
</dbReference>
<feature type="transmembrane region" description="Helical" evidence="10">
    <location>
        <begin position="165"/>
        <end position="188"/>
    </location>
</feature>
<keyword evidence="7" id="KW-0862">Zinc</keyword>
<comment type="subcellular location">
    <subcellularLocation>
        <location evidence="1">Membrane</location>
        <topology evidence="1">Multi-pass membrane protein</topology>
    </subcellularLocation>
</comment>
<evidence type="ECO:0000313" key="12">
    <source>
        <dbReference type="EMBL" id="MFC5970500.1"/>
    </source>
</evidence>
<dbReference type="SUPFAM" id="SSF144091">
    <property type="entry name" value="Rhomboid-like"/>
    <property type="match status" value="1"/>
</dbReference>
<dbReference type="InterPro" id="IPR000058">
    <property type="entry name" value="Znf_AN1"/>
</dbReference>
<protein>
    <submittedName>
        <fullName evidence="12">Rhomboid family intramembrane serine protease</fullName>
        <ecNumber evidence="12">3.4.21.105</ecNumber>
    </submittedName>
</protein>
<evidence type="ECO:0000256" key="8">
    <source>
        <dbReference type="ARBA" id="ARBA00022989"/>
    </source>
</evidence>
<feature type="transmembrane region" description="Helical" evidence="10">
    <location>
        <begin position="219"/>
        <end position="245"/>
    </location>
</feature>
<dbReference type="PANTHER" id="PTHR43731:SF14">
    <property type="entry name" value="PRESENILIN-ASSOCIATED RHOMBOID-LIKE PROTEIN, MITOCHONDRIAL"/>
    <property type="match status" value="1"/>
</dbReference>
<organism evidence="12 13">
    <name type="scientific">Halomarina salina</name>
    <dbReference type="NCBI Taxonomy" id="1872699"/>
    <lineage>
        <taxon>Archaea</taxon>
        <taxon>Methanobacteriati</taxon>
        <taxon>Methanobacteriota</taxon>
        <taxon>Stenosarchaea group</taxon>
        <taxon>Halobacteria</taxon>
        <taxon>Halobacteriales</taxon>
        <taxon>Natronomonadaceae</taxon>
        <taxon>Halomarina</taxon>
    </lineage>
</organism>
<dbReference type="SMART" id="SM00154">
    <property type="entry name" value="ZnF_AN1"/>
    <property type="match status" value="1"/>
</dbReference>
<dbReference type="InterPro" id="IPR022764">
    <property type="entry name" value="Peptidase_S54_rhomboid_dom"/>
</dbReference>
<dbReference type="GO" id="GO:0006508">
    <property type="term" value="P:proteolysis"/>
    <property type="evidence" value="ECO:0007669"/>
    <property type="project" value="UniProtKB-KW"/>
</dbReference>
<dbReference type="Pfam" id="PF01694">
    <property type="entry name" value="Rhomboid"/>
    <property type="match status" value="1"/>
</dbReference>
<evidence type="ECO:0000256" key="6">
    <source>
        <dbReference type="ARBA" id="ARBA00022801"/>
    </source>
</evidence>
<dbReference type="PANTHER" id="PTHR43731">
    <property type="entry name" value="RHOMBOID PROTEASE"/>
    <property type="match status" value="1"/>
</dbReference>
<evidence type="ECO:0000256" key="2">
    <source>
        <dbReference type="ARBA" id="ARBA00009045"/>
    </source>
</evidence>
<dbReference type="Gene3D" id="1.20.1540.10">
    <property type="entry name" value="Rhomboid-like"/>
    <property type="match status" value="1"/>
</dbReference>
<feature type="domain" description="AN1-type" evidence="11">
    <location>
        <begin position="4"/>
        <end position="41"/>
    </location>
</feature>
<dbReference type="GO" id="GO:0016020">
    <property type="term" value="C:membrane"/>
    <property type="evidence" value="ECO:0007669"/>
    <property type="project" value="UniProtKB-SubCell"/>
</dbReference>
<accession>A0ABD5RJA7</accession>
<evidence type="ECO:0000259" key="11">
    <source>
        <dbReference type="SMART" id="SM00154"/>
    </source>
</evidence>
<dbReference type="RefSeq" id="WP_247419768.1">
    <property type="nucleotide sequence ID" value="NZ_JALLGW010000002.1"/>
</dbReference>
<gene>
    <name evidence="12" type="ORF">ACFPYI_04075</name>
</gene>
<dbReference type="AlphaFoldDB" id="A0ABD5RJA7"/>
<sequence>MALCDECGRQENMPYNCRHCGNTFCSEHRLPEAHDCPGLQNWGDPSGVFDGGPSAGANEQSRASKVSSRLSATNGPLSYFRGNVSYLFLALMLVTFVAQQVTLLVAGGQLHDTLFVLKSSAPLQVWTWVTSVFAHSPVGFTHILFNGIALYFFGPVVERQIGSKAFAVLFLVSGALAGLGQIGISLALGDPISGVLGASGAIMAILGVLTVLNPGMKVLLYFVIPVPIWVLTFGYAALSTFGIIAPGGGNVAHAAHLSGLVIGLAYGEYVKRKGVRAPGQVQFGGGGRGGRRRF</sequence>
<feature type="transmembrane region" description="Helical" evidence="10">
    <location>
        <begin position="86"/>
        <end position="106"/>
    </location>
</feature>
<reference evidence="12 13" key="1">
    <citation type="journal article" date="2019" name="Int. J. Syst. Evol. Microbiol.">
        <title>The Global Catalogue of Microorganisms (GCM) 10K type strain sequencing project: providing services to taxonomists for standard genome sequencing and annotation.</title>
        <authorList>
            <consortium name="The Broad Institute Genomics Platform"/>
            <consortium name="The Broad Institute Genome Sequencing Center for Infectious Disease"/>
            <person name="Wu L."/>
            <person name="Ma J."/>
        </authorList>
    </citation>
    <scope>NUCLEOTIDE SEQUENCE [LARGE SCALE GENOMIC DNA]</scope>
    <source>
        <strain evidence="12 13">CGMCC 1.12543</strain>
    </source>
</reference>
<name>A0ABD5RJA7_9EURY</name>